<reference evidence="3" key="1">
    <citation type="submission" date="2023-04" db="EMBL/GenBank/DDBJ databases">
        <title>Ambrosiozyma monospora NBRC 1965.</title>
        <authorList>
            <person name="Ichikawa N."/>
            <person name="Sato H."/>
            <person name="Tonouchi N."/>
        </authorList>
    </citation>
    <scope>NUCLEOTIDE SEQUENCE</scope>
    <source>
        <strain evidence="3">NBRC 1965</strain>
    </source>
</reference>
<dbReference type="AlphaFoldDB" id="A0A9W6YXL1"/>
<dbReference type="EMBL" id="BSXU01001505">
    <property type="protein sequence ID" value="GMG28225.1"/>
    <property type="molecule type" value="Genomic_DNA"/>
</dbReference>
<comment type="caution">
    <text evidence="3">The sequence shown here is derived from an EMBL/GenBank/DDBJ whole genome shotgun (WGS) entry which is preliminary data.</text>
</comment>
<feature type="transmembrane region" description="Helical" evidence="2">
    <location>
        <begin position="51"/>
        <end position="73"/>
    </location>
</feature>
<accession>A0A9W6YXL1</accession>
<gene>
    <name evidence="3" type="ORF">Amon01_000355200</name>
</gene>
<keyword evidence="4" id="KW-1185">Reference proteome</keyword>
<keyword evidence="2" id="KW-0812">Transmembrane</keyword>
<feature type="transmembrane region" description="Helical" evidence="2">
    <location>
        <begin position="12"/>
        <end position="31"/>
    </location>
</feature>
<evidence type="ECO:0000256" key="2">
    <source>
        <dbReference type="SAM" id="Phobius"/>
    </source>
</evidence>
<feature type="transmembrane region" description="Helical" evidence="2">
    <location>
        <begin position="85"/>
        <end position="105"/>
    </location>
</feature>
<proteinExistence type="predicted"/>
<keyword evidence="2" id="KW-1133">Transmembrane helix</keyword>
<feature type="transmembrane region" description="Helical" evidence="2">
    <location>
        <begin position="125"/>
        <end position="144"/>
    </location>
</feature>
<evidence type="ECO:0000256" key="1">
    <source>
        <dbReference type="SAM" id="MobiDB-lite"/>
    </source>
</evidence>
<evidence type="ECO:0000313" key="3">
    <source>
        <dbReference type="EMBL" id="GMG28225.1"/>
    </source>
</evidence>
<organism evidence="3 4">
    <name type="scientific">Ambrosiozyma monospora</name>
    <name type="common">Yeast</name>
    <name type="synonym">Endomycopsis monosporus</name>
    <dbReference type="NCBI Taxonomy" id="43982"/>
    <lineage>
        <taxon>Eukaryota</taxon>
        <taxon>Fungi</taxon>
        <taxon>Dikarya</taxon>
        <taxon>Ascomycota</taxon>
        <taxon>Saccharomycotina</taxon>
        <taxon>Pichiomycetes</taxon>
        <taxon>Pichiales</taxon>
        <taxon>Pichiaceae</taxon>
        <taxon>Ambrosiozyma</taxon>
    </lineage>
</organism>
<name>A0A9W6YXL1_AMBMO</name>
<feature type="region of interest" description="Disordered" evidence="1">
    <location>
        <begin position="293"/>
        <end position="324"/>
    </location>
</feature>
<dbReference type="Proteomes" id="UP001165063">
    <property type="component" value="Unassembled WGS sequence"/>
</dbReference>
<protein>
    <submittedName>
        <fullName evidence="3">Unnamed protein product</fullName>
    </submittedName>
</protein>
<keyword evidence="2" id="KW-0472">Membrane</keyword>
<sequence>MAGLPKYNSFDSCCISVILEGLTMIFGGLYLSRCKKYLAGAEFGVNESPMFYTSLGLVFVSVSMAGNLCGRGIENRVYHAYNSCLGYAALLATIMFTINGIIHRHPEQDKNHSDLPHTLPDHWKWLTYANIVLSCFMLVAYYYTHAAYYALTSPMIEVRRKIKKVGACMMANIVFLLISLPMPIIVLILAGHRNENYPGRLLSCSIVMAVTSFIMAIGGIWCSHLVYHAYLSLAALSLMILSIVSAVRVHKTGIVLEIVLLSVSAGFSCFAFVFQVLIIFLCSREPLEYSSTGKEEVESDTQYENPFLSHEDPPAYGMNIRRQL</sequence>
<feature type="transmembrane region" description="Helical" evidence="2">
    <location>
        <begin position="259"/>
        <end position="282"/>
    </location>
</feature>
<feature type="transmembrane region" description="Helical" evidence="2">
    <location>
        <begin position="200"/>
        <end position="222"/>
    </location>
</feature>
<evidence type="ECO:0000313" key="4">
    <source>
        <dbReference type="Proteomes" id="UP001165063"/>
    </source>
</evidence>
<feature type="transmembrane region" description="Helical" evidence="2">
    <location>
        <begin position="165"/>
        <end position="188"/>
    </location>
</feature>
<feature type="transmembrane region" description="Helical" evidence="2">
    <location>
        <begin position="229"/>
        <end position="247"/>
    </location>
</feature>